<dbReference type="GO" id="GO:0006355">
    <property type="term" value="P:regulation of DNA-templated transcription"/>
    <property type="evidence" value="ECO:0007669"/>
    <property type="project" value="UniProtKB-ARBA"/>
</dbReference>
<feature type="chain" id="PRO_5008077659" evidence="9">
    <location>
        <begin position="19"/>
        <end position="241"/>
    </location>
</feature>
<feature type="compositionally biased region" description="Polar residues" evidence="8">
    <location>
        <begin position="87"/>
        <end position="116"/>
    </location>
</feature>
<keyword evidence="4" id="KW-0863">Zinc-finger</keyword>
<evidence type="ECO:0000256" key="5">
    <source>
        <dbReference type="ARBA" id="ARBA00022833"/>
    </source>
</evidence>
<feature type="compositionally biased region" description="Polar residues" evidence="8">
    <location>
        <begin position="24"/>
        <end position="57"/>
    </location>
</feature>
<evidence type="ECO:0000256" key="6">
    <source>
        <dbReference type="ARBA" id="ARBA00023125"/>
    </source>
</evidence>
<keyword evidence="2" id="KW-0479">Metal-binding</keyword>
<dbReference type="Proteomes" id="UP000077115">
    <property type="component" value="Unassembled WGS sequence"/>
</dbReference>
<evidence type="ECO:0000256" key="2">
    <source>
        <dbReference type="ARBA" id="ARBA00022723"/>
    </source>
</evidence>
<reference evidence="10 11" key="1">
    <citation type="submission" date="2006-10" db="EMBL/GenBank/DDBJ databases">
        <title>The Genome Sequence of Batrachochytrium dendrobatidis JEL423.</title>
        <authorList>
            <consortium name="The Broad Institute Genome Sequencing Platform"/>
            <person name="Birren B."/>
            <person name="Lander E."/>
            <person name="Galagan J."/>
            <person name="Cuomo C."/>
            <person name="Devon K."/>
            <person name="Jaffe D."/>
            <person name="Butler J."/>
            <person name="Alvarez P."/>
            <person name="Gnerre S."/>
            <person name="Grabherr M."/>
            <person name="Kleber M."/>
            <person name="Mauceli E."/>
            <person name="Brockman W."/>
            <person name="Young S."/>
            <person name="LaButti K."/>
            <person name="Sykes S."/>
            <person name="DeCaprio D."/>
            <person name="Crawford M."/>
            <person name="Koehrsen M."/>
            <person name="Engels R."/>
            <person name="Montgomery P."/>
            <person name="Pearson M."/>
            <person name="Howarth C."/>
            <person name="Larson L."/>
            <person name="White J."/>
            <person name="O'Leary S."/>
            <person name="Kodira C."/>
            <person name="Zeng Q."/>
            <person name="Yandava C."/>
            <person name="Alvarado L."/>
            <person name="Longcore J."/>
            <person name="James T."/>
        </authorList>
    </citation>
    <scope>NUCLEOTIDE SEQUENCE [LARGE SCALE GENOMIC DNA]</scope>
    <source>
        <strain evidence="10 11">JEL423</strain>
    </source>
</reference>
<feature type="signal peptide" evidence="9">
    <location>
        <begin position="1"/>
        <end position="18"/>
    </location>
</feature>
<dbReference type="GO" id="GO:0005634">
    <property type="term" value="C:nucleus"/>
    <property type="evidence" value="ECO:0007669"/>
    <property type="project" value="UniProtKB-SubCell"/>
</dbReference>
<evidence type="ECO:0000313" key="10">
    <source>
        <dbReference type="EMBL" id="OAJ40354.1"/>
    </source>
</evidence>
<evidence type="ECO:0000256" key="9">
    <source>
        <dbReference type="SAM" id="SignalP"/>
    </source>
</evidence>
<proteinExistence type="predicted"/>
<dbReference type="PANTHER" id="PTHR24391">
    <property type="entry name" value="HISTONE H4 TRANSCRIPTION FACTOR-RELATED"/>
    <property type="match status" value="1"/>
</dbReference>
<evidence type="ECO:0000256" key="1">
    <source>
        <dbReference type="ARBA" id="ARBA00004123"/>
    </source>
</evidence>
<keyword evidence="3" id="KW-0677">Repeat</keyword>
<gene>
    <name evidence="10" type="ORF">BDEG_24099</name>
</gene>
<comment type="subcellular location">
    <subcellularLocation>
        <location evidence="1">Nucleus</location>
    </subcellularLocation>
</comment>
<organism evidence="10 11">
    <name type="scientific">Batrachochytrium dendrobatidis (strain JEL423)</name>
    <dbReference type="NCBI Taxonomy" id="403673"/>
    <lineage>
        <taxon>Eukaryota</taxon>
        <taxon>Fungi</taxon>
        <taxon>Fungi incertae sedis</taxon>
        <taxon>Chytridiomycota</taxon>
        <taxon>Chytridiomycota incertae sedis</taxon>
        <taxon>Chytridiomycetes</taxon>
        <taxon>Rhizophydiales</taxon>
        <taxon>Rhizophydiales incertae sedis</taxon>
        <taxon>Batrachochytrium</taxon>
    </lineage>
</organism>
<feature type="region of interest" description="Disordered" evidence="8">
    <location>
        <begin position="24"/>
        <end position="123"/>
    </location>
</feature>
<evidence type="ECO:0000256" key="4">
    <source>
        <dbReference type="ARBA" id="ARBA00022771"/>
    </source>
</evidence>
<evidence type="ECO:0000256" key="3">
    <source>
        <dbReference type="ARBA" id="ARBA00022737"/>
    </source>
</evidence>
<keyword evidence="6" id="KW-0238">DNA-binding</keyword>
<dbReference type="PANTHER" id="PTHR24391:SF18">
    <property type="entry name" value="EG:115C2.6 PROTEIN"/>
    <property type="match status" value="1"/>
</dbReference>
<evidence type="ECO:0000313" key="11">
    <source>
        <dbReference type="Proteomes" id="UP000077115"/>
    </source>
</evidence>
<sequence>MKFIDILFVLSAAATANAILVSDNSNDSVQASSTSSQVPGPTNKPNPGTSGQGQQYLYRTGPSVPKRSRKRPISKPGPSAPKRSRKQSMNQPGPSTSNQDQQQPMNEDESGNTAPSQAVVLSERDQKTLDSLKQKLEKLERKKKNMCQAYYNSVLRGLNQWAGLGKGKDKSIPGARFSPGVQQKMKKDCEELGEVVDSIKQQVKKFMKGYGLEYEEPDSDVEKSSSDVEESDSEESSSDSD</sequence>
<protein>
    <submittedName>
        <fullName evidence="10">Uncharacterized protein</fullName>
    </submittedName>
</protein>
<reference evidence="10 11" key="2">
    <citation type="submission" date="2016-05" db="EMBL/GenBank/DDBJ databases">
        <title>Lineage-specific infection strategies underlie the spectrum of fungal disease in amphibians.</title>
        <authorList>
            <person name="Cuomo C.A."/>
            <person name="Farrer R.A."/>
            <person name="James T."/>
            <person name="Longcore J."/>
            <person name="Birren B."/>
        </authorList>
    </citation>
    <scope>NUCLEOTIDE SEQUENCE [LARGE SCALE GENOMIC DNA]</scope>
    <source>
        <strain evidence="10 11">JEL423</strain>
    </source>
</reference>
<dbReference type="VEuPathDB" id="FungiDB:BDEG_24099"/>
<dbReference type="AlphaFoldDB" id="A0A177WKZ6"/>
<evidence type="ECO:0000256" key="7">
    <source>
        <dbReference type="ARBA" id="ARBA00023242"/>
    </source>
</evidence>
<keyword evidence="7" id="KW-0539">Nucleus</keyword>
<dbReference type="GO" id="GO:0003677">
    <property type="term" value="F:DNA binding"/>
    <property type="evidence" value="ECO:0007669"/>
    <property type="project" value="UniProtKB-KW"/>
</dbReference>
<keyword evidence="9" id="KW-0732">Signal</keyword>
<dbReference type="InterPro" id="IPR051574">
    <property type="entry name" value="ZnF_E-box_Homeobox"/>
</dbReference>
<accession>A0A177WKZ6</accession>
<keyword evidence="5" id="KW-0862">Zinc</keyword>
<name>A0A177WKZ6_BATDL</name>
<dbReference type="EMBL" id="DS022304">
    <property type="protein sequence ID" value="OAJ40354.1"/>
    <property type="molecule type" value="Genomic_DNA"/>
</dbReference>
<feature type="compositionally biased region" description="Acidic residues" evidence="8">
    <location>
        <begin position="227"/>
        <end position="241"/>
    </location>
</feature>
<dbReference type="GO" id="GO:0008270">
    <property type="term" value="F:zinc ion binding"/>
    <property type="evidence" value="ECO:0007669"/>
    <property type="project" value="UniProtKB-KW"/>
</dbReference>
<evidence type="ECO:0000256" key="8">
    <source>
        <dbReference type="SAM" id="MobiDB-lite"/>
    </source>
</evidence>
<feature type="region of interest" description="Disordered" evidence="8">
    <location>
        <begin position="211"/>
        <end position="241"/>
    </location>
</feature>